<reference evidence="2" key="3">
    <citation type="journal article" date="2017" name="Nature">
        <title>Genome sequence of the progenitor of the wheat D genome Aegilops tauschii.</title>
        <authorList>
            <person name="Luo M.C."/>
            <person name="Gu Y.Q."/>
            <person name="Puiu D."/>
            <person name="Wang H."/>
            <person name="Twardziok S.O."/>
            <person name="Deal K.R."/>
            <person name="Huo N."/>
            <person name="Zhu T."/>
            <person name="Wang L."/>
            <person name="Wang Y."/>
            <person name="McGuire P.E."/>
            <person name="Liu S."/>
            <person name="Long H."/>
            <person name="Ramasamy R.K."/>
            <person name="Rodriguez J.C."/>
            <person name="Van S.L."/>
            <person name="Yuan L."/>
            <person name="Wang Z."/>
            <person name="Xia Z."/>
            <person name="Xiao L."/>
            <person name="Anderson O.D."/>
            <person name="Ouyang S."/>
            <person name="Liang Y."/>
            <person name="Zimin A.V."/>
            <person name="Pertea G."/>
            <person name="Qi P."/>
            <person name="Bennetzen J.L."/>
            <person name="Dai X."/>
            <person name="Dawson M.W."/>
            <person name="Muller H.G."/>
            <person name="Kugler K."/>
            <person name="Rivarola-Duarte L."/>
            <person name="Spannagl M."/>
            <person name="Mayer K.F.X."/>
            <person name="Lu F.H."/>
            <person name="Bevan M.W."/>
            <person name="Leroy P."/>
            <person name="Li P."/>
            <person name="You F.M."/>
            <person name="Sun Q."/>
            <person name="Liu Z."/>
            <person name="Lyons E."/>
            <person name="Wicker T."/>
            <person name="Salzberg S.L."/>
            <person name="Devos K.M."/>
            <person name="Dvorak J."/>
        </authorList>
    </citation>
    <scope>NUCLEOTIDE SEQUENCE [LARGE SCALE GENOMIC DNA]</scope>
    <source>
        <strain evidence="2">cv. AL8/78</strain>
    </source>
</reference>
<evidence type="ECO:0000313" key="3">
    <source>
        <dbReference type="Proteomes" id="UP000015105"/>
    </source>
</evidence>
<dbReference type="Gramene" id="AET6Gv20390000.1">
    <property type="protein sequence ID" value="AET6Gv20390000.1"/>
    <property type="gene ID" value="AET6Gv20390000"/>
</dbReference>
<protein>
    <submittedName>
        <fullName evidence="2">Uncharacterized protein</fullName>
    </submittedName>
</protein>
<feature type="compositionally biased region" description="Basic residues" evidence="1">
    <location>
        <begin position="1"/>
        <end position="11"/>
    </location>
</feature>
<accession>A0A453NIJ0</accession>
<organism evidence="2 3">
    <name type="scientific">Aegilops tauschii subsp. strangulata</name>
    <name type="common">Goatgrass</name>
    <dbReference type="NCBI Taxonomy" id="200361"/>
    <lineage>
        <taxon>Eukaryota</taxon>
        <taxon>Viridiplantae</taxon>
        <taxon>Streptophyta</taxon>
        <taxon>Embryophyta</taxon>
        <taxon>Tracheophyta</taxon>
        <taxon>Spermatophyta</taxon>
        <taxon>Magnoliopsida</taxon>
        <taxon>Liliopsida</taxon>
        <taxon>Poales</taxon>
        <taxon>Poaceae</taxon>
        <taxon>BOP clade</taxon>
        <taxon>Pooideae</taxon>
        <taxon>Triticodae</taxon>
        <taxon>Triticeae</taxon>
        <taxon>Triticinae</taxon>
        <taxon>Aegilops</taxon>
    </lineage>
</organism>
<sequence length="84" mass="9440">KLVHQGGRHQKAHEPTEPPLSVAGTFSAAAPPSRLHRRRPRFSTAGCQPNRRLYQIGHHRILLAIPLKHQQIYGDRSNQRSGPP</sequence>
<keyword evidence="3" id="KW-1185">Reference proteome</keyword>
<reference evidence="2" key="5">
    <citation type="journal article" date="2021" name="G3 (Bethesda)">
        <title>Aegilops tauschii genome assembly Aet v5.0 features greater sequence contiguity and improved annotation.</title>
        <authorList>
            <person name="Wang L."/>
            <person name="Zhu T."/>
            <person name="Rodriguez J.C."/>
            <person name="Deal K.R."/>
            <person name="Dubcovsky J."/>
            <person name="McGuire P.E."/>
            <person name="Lux T."/>
            <person name="Spannagl M."/>
            <person name="Mayer K.F.X."/>
            <person name="Baldrich P."/>
            <person name="Meyers B.C."/>
            <person name="Huo N."/>
            <person name="Gu Y.Q."/>
            <person name="Zhou H."/>
            <person name="Devos K.M."/>
            <person name="Bennetzen J.L."/>
            <person name="Unver T."/>
            <person name="Budak H."/>
            <person name="Gulick P.J."/>
            <person name="Galiba G."/>
            <person name="Kalapos B."/>
            <person name="Nelson D.R."/>
            <person name="Li P."/>
            <person name="You F.M."/>
            <person name="Luo M.C."/>
            <person name="Dvorak J."/>
        </authorList>
    </citation>
    <scope>NUCLEOTIDE SEQUENCE [LARGE SCALE GENOMIC DNA]</scope>
    <source>
        <strain evidence="2">cv. AL8/78</strain>
    </source>
</reference>
<dbReference type="EnsemblPlants" id="AET6Gv20390000.1">
    <property type="protein sequence ID" value="AET6Gv20390000.1"/>
    <property type="gene ID" value="AET6Gv20390000"/>
</dbReference>
<reference evidence="3" key="2">
    <citation type="journal article" date="2017" name="Nat. Plants">
        <title>The Aegilops tauschii genome reveals multiple impacts of transposons.</title>
        <authorList>
            <person name="Zhao G."/>
            <person name="Zou C."/>
            <person name="Li K."/>
            <person name="Wang K."/>
            <person name="Li T."/>
            <person name="Gao L."/>
            <person name="Zhang X."/>
            <person name="Wang H."/>
            <person name="Yang Z."/>
            <person name="Liu X."/>
            <person name="Jiang W."/>
            <person name="Mao L."/>
            <person name="Kong X."/>
            <person name="Jiao Y."/>
            <person name="Jia J."/>
        </authorList>
    </citation>
    <scope>NUCLEOTIDE SEQUENCE [LARGE SCALE GENOMIC DNA]</scope>
    <source>
        <strain evidence="3">cv. AL8/78</strain>
    </source>
</reference>
<evidence type="ECO:0000313" key="2">
    <source>
        <dbReference type="EnsemblPlants" id="AET6Gv20390000.1"/>
    </source>
</evidence>
<dbReference type="Proteomes" id="UP000015105">
    <property type="component" value="Chromosome 6D"/>
</dbReference>
<feature type="region of interest" description="Disordered" evidence="1">
    <location>
        <begin position="1"/>
        <end position="46"/>
    </location>
</feature>
<proteinExistence type="predicted"/>
<dbReference type="AlphaFoldDB" id="A0A453NIJ0"/>
<evidence type="ECO:0000256" key="1">
    <source>
        <dbReference type="SAM" id="MobiDB-lite"/>
    </source>
</evidence>
<reference evidence="2" key="4">
    <citation type="submission" date="2019-03" db="UniProtKB">
        <authorList>
            <consortium name="EnsemblPlants"/>
        </authorList>
    </citation>
    <scope>IDENTIFICATION</scope>
</reference>
<name>A0A453NIJ0_AEGTS</name>
<reference evidence="3" key="1">
    <citation type="journal article" date="2014" name="Science">
        <title>Ancient hybridizations among the ancestral genomes of bread wheat.</title>
        <authorList>
            <consortium name="International Wheat Genome Sequencing Consortium,"/>
            <person name="Marcussen T."/>
            <person name="Sandve S.R."/>
            <person name="Heier L."/>
            <person name="Spannagl M."/>
            <person name="Pfeifer M."/>
            <person name="Jakobsen K.S."/>
            <person name="Wulff B.B."/>
            <person name="Steuernagel B."/>
            <person name="Mayer K.F."/>
            <person name="Olsen O.A."/>
        </authorList>
    </citation>
    <scope>NUCLEOTIDE SEQUENCE [LARGE SCALE GENOMIC DNA]</scope>
    <source>
        <strain evidence="3">cv. AL8/78</strain>
    </source>
</reference>